<keyword evidence="2" id="KW-1185">Reference proteome</keyword>
<gene>
    <name evidence="1" type="ORF">HD595_005717</name>
</gene>
<name>A0ABT1K6H9_9ACTN</name>
<protein>
    <submittedName>
        <fullName evidence="1">Uncharacterized protein</fullName>
    </submittedName>
</protein>
<proteinExistence type="predicted"/>
<dbReference type="Proteomes" id="UP001320766">
    <property type="component" value="Unassembled WGS sequence"/>
</dbReference>
<sequence>MSRDVGEENAVGMEAPYQGVDLVTSQFTGRI</sequence>
<comment type="caution">
    <text evidence="1">The sequence shown here is derived from an EMBL/GenBank/DDBJ whole genome shotgun (WGS) entry which is preliminary data.</text>
</comment>
<accession>A0ABT1K6H9</accession>
<reference evidence="1 2" key="1">
    <citation type="submission" date="2022-06" db="EMBL/GenBank/DDBJ databases">
        <title>Sequencing the genomes of 1000 actinobacteria strains.</title>
        <authorList>
            <person name="Klenk H.-P."/>
        </authorList>
    </citation>
    <scope>NUCLEOTIDE SEQUENCE [LARGE SCALE GENOMIC DNA]</scope>
    <source>
        <strain evidence="1 2">DSM 44170</strain>
    </source>
</reference>
<organism evidence="1 2">
    <name type="scientific">Nonomuraea roseoviolacea subsp. carminata</name>
    <dbReference type="NCBI Taxonomy" id="160689"/>
    <lineage>
        <taxon>Bacteria</taxon>
        <taxon>Bacillati</taxon>
        <taxon>Actinomycetota</taxon>
        <taxon>Actinomycetes</taxon>
        <taxon>Streptosporangiales</taxon>
        <taxon>Streptosporangiaceae</taxon>
        <taxon>Nonomuraea</taxon>
    </lineage>
</organism>
<evidence type="ECO:0000313" key="2">
    <source>
        <dbReference type="Proteomes" id="UP001320766"/>
    </source>
</evidence>
<dbReference type="EMBL" id="JAMZEC010000001">
    <property type="protein sequence ID" value="MCP2349595.1"/>
    <property type="molecule type" value="Genomic_DNA"/>
</dbReference>
<evidence type="ECO:0000313" key="1">
    <source>
        <dbReference type="EMBL" id="MCP2349595.1"/>
    </source>
</evidence>